<proteinExistence type="predicted"/>
<evidence type="ECO:0000313" key="1">
    <source>
        <dbReference type="EMBL" id="MFH6603081.1"/>
    </source>
</evidence>
<organism evidence="1 2">
    <name type="scientific">Meishania litoralis</name>
    <dbReference type="NCBI Taxonomy" id="3434685"/>
    <lineage>
        <taxon>Bacteria</taxon>
        <taxon>Pseudomonadati</taxon>
        <taxon>Bacteroidota</taxon>
        <taxon>Flavobacteriia</taxon>
        <taxon>Flavobacteriales</taxon>
        <taxon>Flavobacteriaceae</taxon>
        <taxon>Meishania</taxon>
    </lineage>
</organism>
<reference evidence="1" key="1">
    <citation type="submission" date="2024-09" db="EMBL/GenBank/DDBJ databases">
        <authorList>
            <person name="Liu J."/>
        </authorList>
    </citation>
    <scope>NUCLEOTIDE SEQUENCE</scope>
    <source>
        <strain evidence="1">NBU2967</strain>
    </source>
</reference>
<accession>A0ACC7LHE0</accession>
<keyword evidence="2" id="KW-1185">Reference proteome</keyword>
<dbReference type="Proteomes" id="UP001595191">
    <property type="component" value="Unassembled WGS sequence"/>
</dbReference>
<comment type="caution">
    <text evidence="1">The sequence shown here is derived from an EMBL/GenBank/DDBJ whole genome shotgun (WGS) entry which is preliminary data.</text>
</comment>
<sequence>MKPRHSKTLLAVLLLAIIVFVACKEDKTNYKPTSIGAINSLAVVIDNELWKGKVGDKIREHFASNVVGLTWDEPLFSIEQMPTQVFSGSIRNRRNILYVQKDSVNVAHVKTDMYAIPQKVGVVKGVTDEELIQNLEEQADKFITAYKNIELEVSQRNFLKSLNNETVLQDKFGIALNLPSIYRIDVRKDNFVWIERQIQKGTASLIAYEMPGDYFKNDSTLIRDIIRMRDSIGEKYIPGADVPGKVTHMRTEPAFAPSVFPAEIAGREAIEVRGIWDIKNYPMAGPFLTYIIKDAENDRTMVLEGFVFAPATNKRDDIFQLEAIMKTVRFLPKD</sequence>
<name>A0ACC7LHE0_9FLAO</name>
<gene>
    <name evidence="1" type="ORF">ACEZ3G_06305</name>
</gene>
<evidence type="ECO:0000313" key="2">
    <source>
        <dbReference type="Proteomes" id="UP001595191"/>
    </source>
</evidence>
<dbReference type="EMBL" id="JBHFPV010000001">
    <property type="protein sequence ID" value="MFH6603081.1"/>
    <property type="molecule type" value="Genomic_DNA"/>
</dbReference>
<protein>
    <submittedName>
        <fullName evidence="1">DUF4837 family protein</fullName>
    </submittedName>
</protein>